<evidence type="ECO:0008006" key="3">
    <source>
        <dbReference type="Google" id="ProtNLM"/>
    </source>
</evidence>
<proteinExistence type="predicted"/>
<organism evidence="1 2">
    <name type="scientific">Fusibacter ferrireducens</name>
    <dbReference type="NCBI Taxonomy" id="2785058"/>
    <lineage>
        <taxon>Bacteria</taxon>
        <taxon>Bacillati</taxon>
        <taxon>Bacillota</taxon>
        <taxon>Clostridia</taxon>
        <taxon>Eubacteriales</taxon>
        <taxon>Eubacteriales Family XII. Incertae Sedis</taxon>
        <taxon>Fusibacter</taxon>
    </lineage>
</organism>
<evidence type="ECO:0000313" key="2">
    <source>
        <dbReference type="Proteomes" id="UP000614200"/>
    </source>
</evidence>
<comment type="caution">
    <text evidence="1">The sequence shown here is derived from an EMBL/GenBank/DDBJ whole genome shotgun (WGS) entry which is preliminary data.</text>
</comment>
<protein>
    <recommendedName>
        <fullName evidence="3">DUF1858 domain-containing protein</fullName>
    </recommendedName>
</protein>
<sequence length="53" mass="5975">MFIKIQIRISEPPVFKAVFFMSKRHEVKGLKCMGCHSGLSQKAILKDAPKGRS</sequence>
<reference evidence="1 2" key="1">
    <citation type="submission" date="2020-11" db="EMBL/GenBank/DDBJ databases">
        <title>Fusibacter basophilias sp. nov.</title>
        <authorList>
            <person name="Qiu D."/>
        </authorList>
    </citation>
    <scope>NUCLEOTIDE SEQUENCE [LARGE SCALE GENOMIC DNA]</scope>
    <source>
        <strain evidence="1 2">Q10-2</strain>
    </source>
</reference>
<accession>A0ABR9ZVK5</accession>
<gene>
    <name evidence="1" type="ORF">ISU02_15235</name>
</gene>
<evidence type="ECO:0000313" key="1">
    <source>
        <dbReference type="EMBL" id="MBF4694463.1"/>
    </source>
</evidence>
<dbReference type="EMBL" id="JADKNH010000009">
    <property type="protein sequence ID" value="MBF4694463.1"/>
    <property type="molecule type" value="Genomic_DNA"/>
</dbReference>
<dbReference type="Proteomes" id="UP000614200">
    <property type="component" value="Unassembled WGS sequence"/>
</dbReference>
<keyword evidence="2" id="KW-1185">Reference proteome</keyword>
<name>A0ABR9ZVK5_9FIRM</name>